<sequence length="44" mass="5170">MIQKPILLSSFLFLYIRALLHSIHPYICTQKNITSYNFLGVPFK</sequence>
<organism evidence="2 3">
    <name type="scientific">Saccharomyces cerevisiae (strain JAY291)</name>
    <name type="common">Baker's yeast</name>
    <dbReference type="NCBI Taxonomy" id="574961"/>
    <lineage>
        <taxon>Eukaryota</taxon>
        <taxon>Fungi</taxon>
        <taxon>Dikarya</taxon>
        <taxon>Ascomycota</taxon>
        <taxon>Saccharomycotina</taxon>
        <taxon>Saccharomycetes</taxon>
        <taxon>Saccharomycetales</taxon>
        <taxon>Saccharomycetaceae</taxon>
        <taxon>Saccharomyces</taxon>
    </lineage>
</organism>
<comment type="caution">
    <text evidence="2">The sequence shown here is derived from an EMBL/GenBank/DDBJ whole genome shotgun (WGS) entry which is preliminary data.</text>
</comment>
<name>C7GXK9_YEAS2</name>
<dbReference type="Proteomes" id="UP000008073">
    <property type="component" value="Unassembled WGS sequence"/>
</dbReference>
<feature type="chain" id="PRO_5002977104" evidence="1">
    <location>
        <begin position="23"/>
        <end position="44"/>
    </location>
</feature>
<evidence type="ECO:0000256" key="1">
    <source>
        <dbReference type="SAM" id="SignalP"/>
    </source>
</evidence>
<protein>
    <submittedName>
        <fullName evidence="2">YLR406C-A-like protein</fullName>
    </submittedName>
</protein>
<evidence type="ECO:0000313" key="3">
    <source>
        <dbReference type="Proteomes" id="UP000008073"/>
    </source>
</evidence>
<dbReference type="AlphaFoldDB" id="C7GXK9"/>
<keyword evidence="1" id="KW-0732">Signal</keyword>
<evidence type="ECO:0000313" key="2">
    <source>
        <dbReference type="EMBL" id="EEU04486.1"/>
    </source>
</evidence>
<proteinExistence type="predicted"/>
<gene>
    <name evidence="2" type="ORF">C1Q_05286</name>
</gene>
<accession>C7GXK9</accession>
<dbReference type="EMBL" id="ACFL01000434">
    <property type="protein sequence ID" value="EEU04486.1"/>
    <property type="molecule type" value="Genomic_DNA"/>
</dbReference>
<reference evidence="2 3" key="1">
    <citation type="journal article" date="2009" name="Genome Res.">
        <title>Genome structure of a Saccharomyces cerevisiae strain widely used in bioethanol production.</title>
        <authorList>
            <person name="Argueso J.L."/>
            <person name="Carazzolle M.F."/>
            <person name="Mieczkowski P.A."/>
            <person name="Duarte F.M."/>
            <person name="Netto O.V."/>
            <person name="Missawa S.K."/>
            <person name="Galzerani F."/>
            <person name="Costa G.G."/>
            <person name="Vidal R.O."/>
            <person name="Noronha M.F."/>
            <person name="Dominska M."/>
            <person name="Andrietta M.G."/>
            <person name="Andrietta S.R."/>
            <person name="Cunha A.F."/>
            <person name="Gomes L.H."/>
            <person name="Tavares F.C."/>
            <person name="Alcarde A.R."/>
            <person name="Dietrich F.S."/>
            <person name="McCusker J.H."/>
            <person name="Petes T.D."/>
            <person name="Pereira G.A."/>
        </authorList>
    </citation>
    <scope>NUCLEOTIDE SEQUENCE [LARGE SCALE GENOMIC DNA]</scope>
    <source>
        <strain evidence="2 3">JAY291</strain>
    </source>
</reference>
<feature type="signal peptide" evidence="1">
    <location>
        <begin position="1"/>
        <end position="22"/>
    </location>
</feature>